<name>A0A976X4L2_9LACO</name>
<dbReference type="SUPFAM" id="SSF51735">
    <property type="entry name" value="NAD(P)-binding Rossmann-fold domains"/>
    <property type="match status" value="1"/>
</dbReference>
<reference evidence="2" key="1">
    <citation type="journal article" date="2022" name="Int. J. Syst. Evol. Microbiol.">
        <title>Apilactobacillus apisilvae sp. nov., Nicolia spurrieriana gen. nov. sp. nov., Bombilactobacillus folatiphilus sp. nov. and Bombilactobacillus thymidiniphilus sp. nov., four new lactic acid bacterial isolates from stingless bees Tetragonula carbonaria and Austroplebeia australis.</title>
        <authorList>
            <person name="Oliphant S.A."/>
            <person name="Watson-Haigh N.S."/>
            <person name="Sumby K.M."/>
            <person name="Gardner J."/>
            <person name="Groom S."/>
            <person name="Jiranek V."/>
        </authorList>
    </citation>
    <scope>NUCLEOTIDE SEQUENCE</scope>
    <source>
        <strain evidence="2">SGEP1_A5</strain>
    </source>
</reference>
<dbReference type="Pfam" id="PF13460">
    <property type="entry name" value="NAD_binding_10"/>
    <property type="match status" value="1"/>
</dbReference>
<gene>
    <name evidence="2" type="ORF">MOO44_01035</name>
</gene>
<evidence type="ECO:0000313" key="2">
    <source>
        <dbReference type="EMBL" id="UQS85935.1"/>
    </source>
</evidence>
<organism evidence="2 3">
    <name type="scientific">Nicoliella spurrieriana</name>
    <dbReference type="NCBI Taxonomy" id="2925830"/>
    <lineage>
        <taxon>Bacteria</taxon>
        <taxon>Bacillati</taxon>
        <taxon>Bacillota</taxon>
        <taxon>Bacilli</taxon>
        <taxon>Lactobacillales</taxon>
        <taxon>Lactobacillaceae</taxon>
        <taxon>Nicoliella</taxon>
    </lineage>
</organism>
<accession>A0A976X4L2</accession>
<dbReference type="GO" id="GO:0004074">
    <property type="term" value="F:biliverdin reductase [NAD(P)H] activity"/>
    <property type="evidence" value="ECO:0007669"/>
    <property type="project" value="TreeGrafter"/>
</dbReference>
<dbReference type="RefSeq" id="WP_260115744.1">
    <property type="nucleotide sequence ID" value="NZ_CP093360.1"/>
</dbReference>
<dbReference type="GO" id="GO:0042602">
    <property type="term" value="F:riboflavin reductase (NADPH) activity"/>
    <property type="evidence" value="ECO:0007669"/>
    <property type="project" value="TreeGrafter"/>
</dbReference>
<dbReference type="InterPro" id="IPR016040">
    <property type="entry name" value="NAD(P)-bd_dom"/>
</dbReference>
<keyword evidence="3" id="KW-1185">Reference proteome</keyword>
<protein>
    <submittedName>
        <fullName evidence="2">NAD(P)H-binding protein</fullName>
    </submittedName>
</protein>
<dbReference type="PANTHER" id="PTHR43355">
    <property type="entry name" value="FLAVIN REDUCTASE (NADPH)"/>
    <property type="match status" value="1"/>
</dbReference>
<sequence>MKNVLIIGATGSLGRTLTNQLLNHDDYQLTLFARHASQLDVQGSNVKVIDGDVLNQADLVPALAGQDFVFAALSGALPQMATAIVQGMDATHVQRLAFIASMGIYDEIPAAVGAEGNLSVKPMMQKYRDAADIVTASDVNGTVIRPGWFDNGSDDYEITGRNEPFGGHDVARAAIGHFVTRLIDDPKLYSNTSVGINRP</sequence>
<evidence type="ECO:0000259" key="1">
    <source>
        <dbReference type="Pfam" id="PF13460"/>
    </source>
</evidence>
<keyword evidence="2" id="KW-0614">Plasmid</keyword>
<geneLocation type="plasmid" evidence="2 3">
    <name>p1unnamed</name>
</geneLocation>
<dbReference type="AlphaFoldDB" id="A0A976X4L2"/>
<proteinExistence type="predicted"/>
<dbReference type="InterPro" id="IPR036291">
    <property type="entry name" value="NAD(P)-bd_dom_sf"/>
</dbReference>
<dbReference type="PANTHER" id="PTHR43355:SF2">
    <property type="entry name" value="FLAVIN REDUCTASE (NADPH)"/>
    <property type="match status" value="1"/>
</dbReference>
<dbReference type="EMBL" id="CP093360">
    <property type="protein sequence ID" value="UQS85935.1"/>
    <property type="molecule type" value="Genomic_DNA"/>
</dbReference>
<evidence type="ECO:0000313" key="3">
    <source>
        <dbReference type="Proteomes" id="UP000831181"/>
    </source>
</evidence>
<dbReference type="KEGG" id="lbe:MOO44_01035"/>
<feature type="domain" description="NAD(P)-binding" evidence="1">
    <location>
        <begin position="8"/>
        <end position="186"/>
    </location>
</feature>
<dbReference type="Gene3D" id="3.40.50.720">
    <property type="entry name" value="NAD(P)-binding Rossmann-like Domain"/>
    <property type="match status" value="1"/>
</dbReference>
<dbReference type="InterPro" id="IPR051606">
    <property type="entry name" value="Polyketide_Oxido-like"/>
</dbReference>
<dbReference type="Proteomes" id="UP000831181">
    <property type="component" value="Plasmid p1unnamed"/>
</dbReference>